<dbReference type="EMBL" id="BAAAQD010000023">
    <property type="protein sequence ID" value="GAA1553257.1"/>
    <property type="molecule type" value="Genomic_DNA"/>
</dbReference>
<sequence length="151" mass="16538">MDLDDLLPAARSPADYLRVLDDPRLNDSGLAVLAGSPYSFVRLAVARHPRAAAPHLRRLLDGKYTDWDSNAVLLLVARHAGADRPVLLAVLDRVTELLRAGVRPYAAALTLAERPELRSEEIRPLGRLPGASRRMRRGLKRALAARTPPSA</sequence>
<evidence type="ECO:0000313" key="1">
    <source>
        <dbReference type="EMBL" id="GAA1553257.1"/>
    </source>
</evidence>
<evidence type="ECO:0000313" key="2">
    <source>
        <dbReference type="Proteomes" id="UP001501470"/>
    </source>
</evidence>
<comment type="caution">
    <text evidence="1">The sequence shown here is derived from an EMBL/GenBank/DDBJ whole genome shotgun (WGS) entry which is preliminary data.</text>
</comment>
<protein>
    <recommendedName>
        <fullName evidence="3">HEAT repeat domain-containing protein</fullName>
    </recommendedName>
</protein>
<gene>
    <name evidence="1" type="ORF">GCM10009827_087440</name>
</gene>
<evidence type="ECO:0008006" key="3">
    <source>
        <dbReference type="Google" id="ProtNLM"/>
    </source>
</evidence>
<organism evidence="1 2">
    <name type="scientific">Dactylosporangium maewongense</name>
    <dbReference type="NCBI Taxonomy" id="634393"/>
    <lineage>
        <taxon>Bacteria</taxon>
        <taxon>Bacillati</taxon>
        <taxon>Actinomycetota</taxon>
        <taxon>Actinomycetes</taxon>
        <taxon>Micromonosporales</taxon>
        <taxon>Micromonosporaceae</taxon>
        <taxon>Dactylosporangium</taxon>
    </lineage>
</organism>
<name>A0ABP4N0Y5_9ACTN</name>
<proteinExistence type="predicted"/>
<dbReference type="RefSeq" id="WP_344509946.1">
    <property type="nucleotide sequence ID" value="NZ_BAAAQD010000023.1"/>
</dbReference>
<keyword evidence="2" id="KW-1185">Reference proteome</keyword>
<reference evidence="2" key="1">
    <citation type="journal article" date="2019" name="Int. J. Syst. Evol. Microbiol.">
        <title>The Global Catalogue of Microorganisms (GCM) 10K type strain sequencing project: providing services to taxonomists for standard genome sequencing and annotation.</title>
        <authorList>
            <consortium name="The Broad Institute Genomics Platform"/>
            <consortium name="The Broad Institute Genome Sequencing Center for Infectious Disease"/>
            <person name="Wu L."/>
            <person name="Ma J."/>
        </authorList>
    </citation>
    <scope>NUCLEOTIDE SEQUENCE [LARGE SCALE GENOMIC DNA]</scope>
    <source>
        <strain evidence="2">JCM 15933</strain>
    </source>
</reference>
<dbReference type="Proteomes" id="UP001501470">
    <property type="component" value="Unassembled WGS sequence"/>
</dbReference>
<accession>A0ABP4N0Y5</accession>